<dbReference type="GO" id="GO:0004672">
    <property type="term" value="F:protein kinase activity"/>
    <property type="evidence" value="ECO:0007669"/>
    <property type="project" value="InterPro"/>
</dbReference>
<evidence type="ECO:0000256" key="2">
    <source>
        <dbReference type="SAM" id="Coils"/>
    </source>
</evidence>
<feature type="region of interest" description="Disordered" evidence="3">
    <location>
        <begin position="700"/>
        <end position="727"/>
    </location>
</feature>
<keyword evidence="2" id="KW-0175">Coiled coil</keyword>
<feature type="compositionally biased region" description="Low complexity" evidence="3">
    <location>
        <begin position="710"/>
        <end position="721"/>
    </location>
</feature>
<evidence type="ECO:0000313" key="5">
    <source>
        <dbReference type="EMBL" id="PXF44048.1"/>
    </source>
</evidence>
<dbReference type="EMBL" id="NBIV01000102">
    <property type="protein sequence ID" value="PXF44048.1"/>
    <property type="molecule type" value="Genomic_DNA"/>
</dbReference>
<proteinExistence type="inferred from homology"/>
<dbReference type="GO" id="GO:0005524">
    <property type="term" value="F:ATP binding"/>
    <property type="evidence" value="ECO:0007669"/>
    <property type="project" value="InterPro"/>
</dbReference>
<feature type="compositionally biased region" description="Low complexity" evidence="3">
    <location>
        <begin position="493"/>
        <end position="505"/>
    </location>
</feature>
<gene>
    <name evidence="5" type="ORF">BWQ96_06129</name>
</gene>
<feature type="region of interest" description="Disordered" evidence="3">
    <location>
        <begin position="530"/>
        <end position="552"/>
    </location>
</feature>
<dbReference type="Gene3D" id="1.10.510.10">
    <property type="entry name" value="Transferase(Phosphotransferase) domain 1"/>
    <property type="match status" value="1"/>
</dbReference>
<dbReference type="Pfam" id="PF00069">
    <property type="entry name" value="Pkinase"/>
    <property type="match status" value="1"/>
</dbReference>
<feature type="compositionally biased region" description="Polar residues" evidence="3">
    <location>
        <begin position="920"/>
        <end position="934"/>
    </location>
</feature>
<reference evidence="5 6" key="1">
    <citation type="journal article" date="2018" name="Mol. Biol. Evol.">
        <title>Analysis of the draft genome of the red seaweed Gracilariopsis chorda provides insights into genome size evolution in Rhodophyta.</title>
        <authorList>
            <person name="Lee J."/>
            <person name="Yang E.C."/>
            <person name="Graf L."/>
            <person name="Yang J.H."/>
            <person name="Qiu H."/>
            <person name="Zel Zion U."/>
            <person name="Chan C.X."/>
            <person name="Stephens T.G."/>
            <person name="Weber A.P.M."/>
            <person name="Boo G.H."/>
            <person name="Boo S.M."/>
            <person name="Kim K.M."/>
            <person name="Shin Y."/>
            <person name="Jung M."/>
            <person name="Lee S.J."/>
            <person name="Yim H.S."/>
            <person name="Lee J.H."/>
            <person name="Bhattacharya D."/>
            <person name="Yoon H.S."/>
        </authorList>
    </citation>
    <scope>NUCLEOTIDE SEQUENCE [LARGE SCALE GENOMIC DNA]</scope>
    <source>
        <strain evidence="5 6">SKKU-2015</strain>
        <tissue evidence="5">Whole body</tissue>
    </source>
</reference>
<feature type="compositionally biased region" description="Low complexity" evidence="3">
    <location>
        <begin position="386"/>
        <end position="406"/>
    </location>
</feature>
<feature type="compositionally biased region" description="Polar residues" evidence="3">
    <location>
        <begin position="1196"/>
        <end position="1207"/>
    </location>
</feature>
<comment type="similarity">
    <text evidence="1">Belongs to the protein kinase superfamily. STE Ser/Thr protein kinase family. STE20 subfamily.</text>
</comment>
<feature type="compositionally biased region" description="Polar residues" evidence="3">
    <location>
        <begin position="1073"/>
        <end position="1096"/>
    </location>
</feature>
<comment type="caution">
    <text evidence="5">The sequence shown here is derived from an EMBL/GenBank/DDBJ whole genome shotgun (WGS) entry which is preliminary data.</text>
</comment>
<dbReference type="InterPro" id="IPR000719">
    <property type="entry name" value="Prot_kinase_dom"/>
</dbReference>
<dbReference type="Proteomes" id="UP000247409">
    <property type="component" value="Unassembled WGS sequence"/>
</dbReference>
<dbReference type="PANTHER" id="PTHR48014">
    <property type="entry name" value="SERINE/THREONINE-PROTEIN KINASE FRAY2"/>
    <property type="match status" value="1"/>
</dbReference>
<evidence type="ECO:0000259" key="4">
    <source>
        <dbReference type="PROSITE" id="PS50011"/>
    </source>
</evidence>
<feature type="region of interest" description="Disordered" evidence="3">
    <location>
        <begin position="1149"/>
        <end position="1207"/>
    </location>
</feature>
<feature type="compositionally biased region" description="Low complexity" evidence="3">
    <location>
        <begin position="1120"/>
        <end position="1130"/>
    </location>
</feature>
<evidence type="ECO:0000256" key="1">
    <source>
        <dbReference type="ARBA" id="ARBA00008874"/>
    </source>
</evidence>
<keyword evidence="5" id="KW-0418">Kinase</keyword>
<feature type="domain" description="Protein kinase" evidence="4">
    <location>
        <begin position="14"/>
        <end position="274"/>
    </location>
</feature>
<feature type="region of interest" description="Disordered" evidence="3">
    <location>
        <begin position="920"/>
        <end position="957"/>
    </location>
</feature>
<feature type="compositionally biased region" description="Polar residues" evidence="3">
    <location>
        <begin position="625"/>
        <end position="666"/>
    </location>
</feature>
<dbReference type="SUPFAM" id="SSF56112">
    <property type="entry name" value="Protein kinase-like (PK-like)"/>
    <property type="match status" value="1"/>
</dbReference>
<feature type="compositionally biased region" description="Low complexity" evidence="3">
    <location>
        <begin position="415"/>
        <end position="431"/>
    </location>
</feature>
<feature type="coiled-coil region" evidence="2">
    <location>
        <begin position="841"/>
        <end position="868"/>
    </location>
</feature>
<dbReference type="PROSITE" id="PS50011">
    <property type="entry name" value="PROTEIN_KINASE_DOM"/>
    <property type="match status" value="1"/>
</dbReference>
<feature type="compositionally biased region" description="Low complexity" evidence="3">
    <location>
        <begin position="535"/>
        <end position="546"/>
    </location>
</feature>
<keyword evidence="6" id="KW-1185">Reference proteome</keyword>
<feature type="region of interest" description="Disordered" evidence="3">
    <location>
        <begin position="1061"/>
        <end position="1130"/>
    </location>
</feature>
<keyword evidence="5" id="KW-0808">Transferase</keyword>
<dbReference type="SMART" id="SM00220">
    <property type="entry name" value="S_TKc"/>
    <property type="match status" value="1"/>
</dbReference>
<feature type="region of interest" description="Disordered" evidence="3">
    <location>
        <begin position="472"/>
        <end position="505"/>
    </location>
</feature>
<protein>
    <submittedName>
        <fullName evidence="5">Serine/threonine-protein kinase fray2</fullName>
    </submittedName>
</protein>
<evidence type="ECO:0000313" key="6">
    <source>
        <dbReference type="Proteomes" id="UP000247409"/>
    </source>
</evidence>
<organism evidence="5 6">
    <name type="scientific">Gracilariopsis chorda</name>
    <dbReference type="NCBI Taxonomy" id="448386"/>
    <lineage>
        <taxon>Eukaryota</taxon>
        <taxon>Rhodophyta</taxon>
        <taxon>Florideophyceae</taxon>
        <taxon>Rhodymeniophycidae</taxon>
        <taxon>Gracilariales</taxon>
        <taxon>Gracilariaceae</taxon>
        <taxon>Gracilariopsis</taxon>
    </lineage>
</organism>
<dbReference type="InterPro" id="IPR047173">
    <property type="entry name" value="STRAD_A/B-like"/>
</dbReference>
<dbReference type="PANTHER" id="PTHR48014:SF21">
    <property type="entry name" value="SERINE_THREONINE-PROTEIN KINASE FRAY2"/>
    <property type="match status" value="1"/>
</dbReference>
<evidence type="ECO:0000256" key="3">
    <source>
        <dbReference type="SAM" id="MobiDB-lite"/>
    </source>
</evidence>
<dbReference type="STRING" id="448386.A0A2V3IPP5"/>
<dbReference type="AlphaFoldDB" id="A0A2V3IPP5"/>
<dbReference type="Gene3D" id="3.30.200.20">
    <property type="entry name" value="Phosphorylase Kinase, domain 1"/>
    <property type="match status" value="1"/>
</dbReference>
<sequence>MATHRRLPATASGYELREQIGQGTCAHVYRAWCDQVNEEVAIKVVELEWLQASLEDIIREIKVMSLSSHPNVVPFSTAFVESTDLWIVMPLLTGGSVHALMTLMYSDGIDEPLAVYVLHCVLKALEYFHGNGQMHRDVKAANLLLDSQGNVMLSDYGVMGWMVEGGWDRKQRQTFVGTPCWMAPEVMEQASGYDYKADVWSLGITAIELAQGRAPYYNYPPMKVLFFTLQNPPPTLTGPAANFSQDYHDFVADCLQKDPKIRPSVKQLLKHKIFAKGVQKPAHLPETIAKLPPIGSRGGSQRQLFRQLQKAAQPQRSGIYDLTAKGLGWDFDDNVDDSKSRPAHECATVTTQQPAPTDSTPPESVSSDHLGPDVAYDLQATRSTHSASPANDAADASSQPSASTPSVPYGDLGRNNSTNSAHSTASTHTPTNAAISQQLAYNSAPLPARTVGLLRKGRFTVSEVTNTEKLDGKIESFLDDSNDFPSPHPPSPTEENTPSTSASTALPTQLSAAAHPQTLSSYAPTRTALQSRIASQSQPVSSTSKSIPTSVQPTYAQVTATSQDRAILRGVAPVVINVDSKQPRYITSQASDALRASPSKQAATAVPIHSVPSKLSASTTSSTTNIHTIRATQPSSKTSANTQSTQSVANSHAAPQQHVAPSQTVQPVAGVQPASIPVPTARGSPSLPSASTTAALPISTAATSGGGAPSSGAQTAAAPAPAKRKSRFEVKEIQKAPTKSFPTTAAVSTHMNIAATNVTLPPSSSGPTTATKPKSRFEVKNIEQRSTFTATSNGSPSVVNVSSSTGTPVLNSRQSTPFVSPLPDMQTSQSPTIAKQSLSLLSELYNSIHTLVQENEALRREVAFLRGKAQNAAVPQPSVGIRSSSVPDSVAKTGAPMVSSTASLPHSQSATTVPLVTSQSQQHNANAVQQSSAKQYPHAKLATQTQASSKPRVVSLGHSQPQAAVQTAIPGGNSSPAVYAASQSAPTLPSHGTHNFPSTQIHPSPSYPLQFHDGSQDSNFPGRGSHMTAVAQLSNMNYPNDPDRMQAAISVSRWAQSTGLQHGEYAGGPLPQPSSNGQQHGGSLQPSDQQRASVNAYQGHGAGTRTIPIVNVDSSGTGGLDSSSSRGSGRNSQLLNMEIQQHNAGYASTQGITSKQRKPNGASKTNGVVEEGHPGALGSEGYRGSTEEDSRPQVGEQPQTGNRAEGS</sequence>
<feature type="compositionally biased region" description="Polar residues" evidence="3">
    <location>
        <begin position="348"/>
        <end position="367"/>
    </location>
</feature>
<feature type="region of interest" description="Disordered" evidence="3">
    <location>
        <begin position="333"/>
        <end position="431"/>
    </location>
</feature>
<feature type="region of interest" description="Disordered" evidence="3">
    <location>
        <begin position="613"/>
        <end position="667"/>
    </location>
</feature>
<accession>A0A2V3IPP5</accession>
<dbReference type="InterPro" id="IPR011009">
    <property type="entry name" value="Kinase-like_dom_sf"/>
</dbReference>
<feature type="region of interest" description="Disordered" evidence="3">
    <location>
        <begin position="787"/>
        <end position="829"/>
    </location>
</feature>
<dbReference type="GO" id="GO:0043539">
    <property type="term" value="F:protein serine/threonine kinase activator activity"/>
    <property type="evidence" value="ECO:0007669"/>
    <property type="project" value="InterPro"/>
</dbReference>
<feature type="compositionally biased region" description="Low complexity" evidence="3">
    <location>
        <begin position="792"/>
        <end position="809"/>
    </location>
</feature>
<dbReference type="OrthoDB" id="248923at2759"/>
<name>A0A2V3IPP5_9FLOR</name>